<keyword evidence="1" id="KW-0812">Transmembrane</keyword>
<gene>
    <name evidence="2" type="primary">Vigan.01G243000</name>
    <name evidence="2" type="ORF">VIGAN_01243000</name>
</gene>
<dbReference type="EMBL" id="AP015034">
    <property type="protein sequence ID" value="BAT74706.1"/>
    <property type="molecule type" value="Genomic_DNA"/>
</dbReference>
<protein>
    <submittedName>
        <fullName evidence="2">Uncharacterized protein</fullName>
    </submittedName>
</protein>
<organism evidence="2 3">
    <name type="scientific">Vigna angularis var. angularis</name>
    <dbReference type="NCBI Taxonomy" id="157739"/>
    <lineage>
        <taxon>Eukaryota</taxon>
        <taxon>Viridiplantae</taxon>
        <taxon>Streptophyta</taxon>
        <taxon>Embryophyta</taxon>
        <taxon>Tracheophyta</taxon>
        <taxon>Spermatophyta</taxon>
        <taxon>Magnoliopsida</taxon>
        <taxon>eudicotyledons</taxon>
        <taxon>Gunneridae</taxon>
        <taxon>Pentapetalae</taxon>
        <taxon>rosids</taxon>
        <taxon>fabids</taxon>
        <taxon>Fabales</taxon>
        <taxon>Fabaceae</taxon>
        <taxon>Papilionoideae</taxon>
        <taxon>50 kb inversion clade</taxon>
        <taxon>NPAAA clade</taxon>
        <taxon>indigoferoid/millettioid clade</taxon>
        <taxon>Phaseoleae</taxon>
        <taxon>Vigna</taxon>
    </lineage>
</organism>
<evidence type="ECO:0000256" key="1">
    <source>
        <dbReference type="SAM" id="Phobius"/>
    </source>
</evidence>
<name>A0A0S3R279_PHAAN</name>
<keyword evidence="1" id="KW-1133">Transmembrane helix</keyword>
<feature type="transmembrane region" description="Helical" evidence="1">
    <location>
        <begin position="12"/>
        <end position="32"/>
    </location>
</feature>
<feature type="transmembrane region" description="Helical" evidence="1">
    <location>
        <begin position="44"/>
        <end position="63"/>
    </location>
</feature>
<feature type="non-terminal residue" evidence="2">
    <location>
        <position position="1"/>
    </location>
</feature>
<reference evidence="2 3" key="1">
    <citation type="journal article" date="2015" name="Sci. Rep.">
        <title>The power of single molecule real-time sequencing technology in the de novo assembly of a eukaryotic genome.</title>
        <authorList>
            <person name="Sakai H."/>
            <person name="Naito K."/>
            <person name="Ogiso-Tanaka E."/>
            <person name="Takahashi Y."/>
            <person name="Iseki K."/>
            <person name="Muto C."/>
            <person name="Satou K."/>
            <person name="Teruya K."/>
            <person name="Shiroma A."/>
            <person name="Shimoji M."/>
            <person name="Hirano T."/>
            <person name="Itoh T."/>
            <person name="Kaga A."/>
            <person name="Tomooka N."/>
        </authorList>
    </citation>
    <scope>NUCLEOTIDE SEQUENCE [LARGE SCALE GENOMIC DNA]</scope>
    <source>
        <strain evidence="3">cv. Shumari</strain>
    </source>
</reference>
<proteinExistence type="predicted"/>
<keyword evidence="3" id="KW-1185">Reference proteome</keyword>
<sequence length="72" mass="8329">IRNKKLKYIKKILSILCLGSISKLGFLILDWVSSPCVSSPNWRARLVMFLLLHYLLLYAMELFGKQASHLHV</sequence>
<accession>A0A0S3R279</accession>
<dbReference type="AlphaFoldDB" id="A0A0S3R279"/>
<evidence type="ECO:0000313" key="3">
    <source>
        <dbReference type="Proteomes" id="UP000291084"/>
    </source>
</evidence>
<keyword evidence="1" id="KW-0472">Membrane</keyword>
<dbReference type="Proteomes" id="UP000291084">
    <property type="component" value="Chromosome 1"/>
</dbReference>
<evidence type="ECO:0000313" key="2">
    <source>
        <dbReference type="EMBL" id="BAT74706.1"/>
    </source>
</evidence>